<dbReference type="InterPro" id="IPR020613">
    <property type="entry name" value="Thiolase_CS"/>
</dbReference>
<protein>
    <recommendedName>
        <fullName evidence="2">acetyl-CoA C-acetyltransferase</fullName>
        <ecNumber evidence="2">2.3.1.9</ecNumber>
    </recommendedName>
    <alternativeName>
        <fullName evidence="5">Acetoacetyl-CoA thiolase</fullName>
    </alternativeName>
</protein>
<reference evidence="10 11" key="1">
    <citation type="submission" date="2017-09" db="EMBL/GenBank/DDBJ databases">
        <title>Large-scale bioinformatics analysis of Bacillus genomes uncovers conserved roles of natural products in bacterial physiology.</title>
        <authorList>
            <consortium name="Agbiome Team Llc"/>
            <person name="Bleich R.M."/>
            <person name="Kirk G.J."/>
            <person name="Santa Maria K.C."/>
            <person name="Allen S.E."/>
            <person name="Farag S."/>
            <person name="Shank E.A."/>
            <person name="Bowers A."/>
        </authorList>
    </citation>
    <scope>NUCLEOTIDE SEQUENCE [LARGE SCALE GENOMIC DNA]</scope>
    <source>
        <strain evidence="10 11">AFS003229</strain>
    </source>
</reference>
<feature type="active site" description="Proton acceptor" evidence="6">
    <location>
        <position position="377"/>
    </location>
</feature>
<dbReference type="RefSeq" id="WP_098175602.1">
    <property type="nucleotide sequence ID" value="NZ_NUEQ01000014.1"/>
</dbReference>
<dbReference type="SUPFAM" id="SSF53901">
    <property type="entry name" value="Thiolase-like"/>
    <property type="match status" value="2"/>
</dbReference>
<evidence type="ECO:0000259" key="8">
    <source>
        <dbReference type="Pfam" id="PF00108"/>
    </source>
</evidence>
<dbReference type="InterPro" id="IPR020617">
    <property type="entry name" value="Thiolase_C"/>
</dbReference>
<dbReference type="NCBIfam" id="TIGR01930">
    <property type="entry name" value="AcCoA-C-Actrans"/>
    <property type="match status" value="1"/>
</dbReference>
<dbReference type="PROSITE" id="PS00737">
    <property type="entry name" value="THIOLASE_2"/>
    <property type="match status" value="1"/>
</dbReference>
<dbReference type="PIRSF" id="PIRSF000429">
    <property type="entry name" value="Ac-CoA_Ac_transf"/>
    <property type="match status" value="1"/>
</dbReference>
<dbReference type="InterPro" id="IPR020610">
    <property type="entry name" value="Thiolase_AS"/>
</dbReference>
<evidence type="ECO:0000256" key="2">
    <source>
        <dbReference type="ARBA" id="ARBA00012705"/>
    </source>
</evidence>
<dbReference type="Gene3D" id="3.40.47.10">
    <property type="match status" value="2"/>
</dbReference>
<evidence type="ECO:0000256" key="3">
    <source>
        <dbReference type="ARBA" id="ARBA00022679"/>
    </source>
</evidence>
<gene>
    <name evidence="10" type="ORF">CN689_08900</name>
</gene>
<dbReference type="Pfam" id="PF00108">
    <property type="entry name" value="Thiolase_N"/>
    <property type="match status" value="1"/>
</dbReference>
<feature type="domain" description="Thiolase N-terminal" evidence="8">
    <location>
        <begin position="4"/>
        <end position="260"/>
    </location>
</feature>
<evidence type="ECO:0000256" key="6">
    <source>
        <dbReference type="PIRSR" id="PIRSR000429-1"/>
    </source>
</evidence>
<dbReference type="PROSITE" id="PS00099">
    <property type="entry name" value="THIOLASE_3"/>
    <property type="match status" value="1"/>
</dbReference>
<accession>A0AAX0RS13</accession>
<keyword evidence="3 7" id="KW-0808">Transferase</keyword>
<sequence>MNEVVIVAGARTAVGSFGKSLRNVNATELGRQLLEGLMGKSELGKEKVNEVIFGHGYVHGGGLNSARISSQMANFPHSVPGHVVIKACGSGLKAITNAALTIAAGQEDVIIAGGVESMSNVPYIVKNRWGGKFGNVTMEDALLADGLICSLGNEHMGITAERLAEKYGIRREEQDQFAYQSHKKAWKAMEEGRFDREIIPLKIKDRKGLQIFNQDEGVREDIHLSQLASLPAVFKNEGTISAGNACPMNDGAAAVLLMSKQQAEEKGLKPLLKIKAFASAGVEPGVMGIGPVPATRKALAKAGLSLEDIGLIELNEAFAAQALAVIKELDLNPDIVNVNGGAIALGHPVGATGAKLTVTLMHEMLRSQVKYGMVTLCMAGGMGLSVIYENMCIKGG</sequence>
<organism evidence="10 11">
    <name type="scientific">Peribacillus butanolivorans</name>
    <dbReference type="NCBI Taxonomy" id="421767"/>
    <lineage>
        <taxon>Bacteria</taxon>
        <taxon>Bacillati</taxon>
        <taxon>Bacillota</taxon>
        <taxon>Bacilli</taxon>
        <taxon>Bacillales</taxon>
        <taxon>Bacillaceae</taxon>
        <taxon>Peribacillus</taxon>
    </lineage>
</organism>
<dbReference type="FunFam" id="3.40.47.10:FF:000010">
    <property type="entry name" value="Acetyl-CoA acetyltransferase (Thiolase)"/>
    <property type="match status" value="1"/>
</dbReference>
<evidence type="ECO:0000313" key="10">
    <source>
        <dbReference type="EMBL" id="PEJ34251.1"/>
    </source>
</evidence>
<dbReference type="Pfam" id="PF02803">
    <property type="entry name" value="Thiolase_C"/>
    <property type="match status" value="1"/>
</dbReference>
<evidence type="ECO:0000259" key="9">
    <source>
        <dbReference type="Pfam" id="PF02803"/>
    </source>
</evidence>
<comment type="caution">
    <text evidence="10">The sequence shown here is derived from an EMBL/GenBank/DDBJ whole genome shotgun (WGS) entry which is preliminary data.</text>
</comment>
<dbReference type="Proteomes" id="UP000220106">
    <property type="component" value="Unassembled WGS sequence"/>
</dbReference>
<dbReference type="PANTHER" id="PTHR18919:SF107">
    <property type="entry name" value="ACETYL-COA ACETYLTRANSFERASE, CYTOSOLIC"/>
    <property type="match status" value="1"/>
</dbReference>
<comment type="similarity">
    <text evidence="1 7">Belongs to the thiolase-like superfamily. Thiolase family.</text>
</comment>
<feature type="active site" description="Acyl-thioester intermediate" evidence="6">
    <location>
        <position position="88"/>
    </location>
</feature>
<dbReference type="InterPro" id="IPR002155">
    <property type="entry name" value="Thiolase"/>
</dbReference>
<feature type="domain" description="Thiolase C-terminal" evidence="9">
    <location>
        <begin position="268"/>
        <end position="389"/>
    </location>
</feature>
<feature type="active site" description="Proton acceptor" evidence="6">
    <location>
        <position position="347"/>
    </location>
</feature>
<name>A0AAX0RS13_9BACI</name>
<proteinExistence type="inferred from homology"/>
<keyword evidence="4 7" id="KW-0012">Acyltransferase</keyword>
<evidence type="ECO:0000256" key="5">
    <source>
        <dbReference type="ARBA" id="ARBA00030755"/>
    </source>
</evidence>
<dbReference type="AlphaFoldDB" id="A0AAX0RS13"/>
<dbReference type="InterPro" id="IPR016039">
    <property type="entry name" value="Thiolase-like"/>
</dbReference>
<dbReference type="InterPro" id="IPR020616">
    <property type="entry name" value="Thiolase_N"/>
</dbReference>
<dbReference type="EC" id="2.3.1.9" evidence="2"/>
<dbReference type="CDD" id="cd00751">
    <property type="entry name" value="thiolase"/>
    <property type="match status" value="1"/>
</dbReference>
<evidence type="ECO:0000256" key="1">
    <source>
        <dbReference type="ARBA" id="ARBA00010982"/>
    </source>
</evidence>
<evidence type="ECO:0000313" key="11">
    <source>
        <dbReference type="Proteomes" id="UP000220106"/>
    </source>
</evidence>
<dbReference type="EMBL" id="NUEQ01000014">
    <property type="protein sequence ID" value="PEJ34251.1"/>
    <property type="molecule type" value="Genomic_DNA"/>
</dbReference>
<evidence type="ECO:0000256" key="7">
    <source>
        <dbReference type="RuleBase" id="RU003557"/>
    </source>
</evidence>
<dbReference type="PANTHER" id="PTHR18919">
    <property type="entry name" value="ACETYL-COA C-ACYLTRANSFERASE"/>
    <property type="match status" value="1"/>
</dbReference>
<dbReference type="GO" id="GO:0003985">
    <property type="term" value="F:acetyl-CoA C-acetyltransferase activity"/>
    <property type="evidence" value="ECO:0007669"/>
    <property type="project" value="UniProtKB-EC"/>
</dbReference>
<evidence type="ECO:0000256" key="4">
    <source>
        <dbReference type="ARBA" id="ARBA00023315"/>
    </source>
</evidence>